<evidence type="ECO:0008006" key="3">
    <source>
        <dbReference type="Google" id="ProtNLM"/>
    </source>
</evidence>
<dbReference type="EMBL" id="JAUSVV010000023">
    <property type="protein sequence ID" value="MDQ0445197.1"/>
    <property type="molecule type" value="Genomic_DNA"/>
</dbReference>
<organism evidence="1 2">
    <name type="scientific">Methylobacterium persicinum</name>
    <dbReference type="NCBI Taxonomy" id="374426"/>
    <lineage>
        <taxon>Bacteria</taxon>
        <taxon>Pseudomonadati</taxon>
        <taxon>Pseudomonadota</taxon>
        <taxon>Alphaproteobacteria</taxon>
        <taxon>Hyphomicrobiales</taxon>
        <taxon>Methylobacteriaceae</taxon>
        <taxon>Methylobacterium</taxon>
    </lineage>
</organism>
<accession>A0ABU0HTF6</accession>
<proteinExistence type="predicted"/>
<evidence type="ECO:0000313" key="2">
    <source>
        <dbReference type="Proteomes" id="UP001236369"/>
    </source>
</evidence>
<dbReference type="Proteomes" id="UP001236369">
    <property type="component" value="Unassembled WGS sequence"/>
</dbReference>
<dbReference type="Pfam" id="PF13148">
    <property type="entry name" value="DUF3987"/>
    <property type="match status" value="1"/>
</dbReference>
<evidence type="ECO:0000313" key="1">
    <source>
        <dbReference type="EMBL" id="MDQ0445197.1"/>
    </source>
</evidence>
<reference evidence="1 2" key="1">
    <citation type="submission" date="2023-07" db="EMBL/GenBank/DDBJ databases">
        <title>Genomic Encyclopedia of Type Strains, Phase IV (KMG-IV): sequencing the most valuable type-strain genomes for metagenomic binning, comparative biology and taxonomic classification.</title>
        <authorList>
            <person name="Goeker M."/>
        </authorList>
    </citation>
    <scope>NUCLEOTIDE SEQUENCE [LARGE SCALE GENOMIC DNA]</scope>
    <source>
        <strain evidence="1 2">DSM 19562</strain>
    </source>
</reference>
<dbReference type="InterPro" id="IPR025048">
    <property type="entry name" value="DUF3987"/>
</dbReference>
<keyword evidence="2" id="KW-1185">Reference proteome</keyword>
<dbReference type="RefSeq" id="WP_238248688.1">
    <property type="nucleotide sequence ID" value="NZ_BPQX01000021.1"/>
</dbReference>
<comment type="caution">
    <text evidence="1">The sequence shown here is derived from an EMBL/GenBank/DDBJ whole genome shotgun (WGS) entry which is preliminary data.</text>
</comment>
<protein>
    <recommendedName>
        <fullName evidence="3">DUF3987 domain-containing protein</fullName>
    </recommendedName>
</protein>
<gene>
    <name evidence="1" type="ORF">QO016_004724</name>
</gene>
<name>A0ABU0HTF6_9HYPH</name>
<sequence length="812" mass="88459">MAALGFPFDPAAVARPCTYSDLPDIPAIQRLKSRRQWVCWRYEDRGGPKPTKVPYQPSTGFKASTANPSNWGTYDQAVARAERNRFDGIGFVLADDDDLTGIDLDHCRDPNTGELSPMARQVVDLAETYCEVTPSECGLRIIATGKIAAALKRDPVGVEMYGRGRYLTITGWHLPGTPDVVQAAERTITVLREAVARYDAENAPKPDLLGPIASGTMTSLPTALAEGGTPFFRNVNGAALEALHAWVPAVFGAAARFHPGTGAFRVSSKSLGRNLEEDLSIAPKGIRDWGVGDMGDPRQGARTPIDLVIEYGFERDPLAAARWLCQQMGKDPESFGWQVGDDGTGAEIAAALLTRQVRREPDGTVIDEETGEVIPPASVEVVPSQDYPDEALRVPGLIGDIADWIMATSMYPCRLFATAAALTAVGGAVGRQVYTGVPRSSTSLYWLTIAPTGGGKDWPQEAVKVLYREAGLGHLLKSAVSSAAKLGMTLSEQPTQVQVIDEVGKVLRKFVARNSSSQEMSLLDDYCSVWGKNMGSFEPEGVTTRTDTVIHRPCLTFYGATTPTNFFSQLRSAQVAGGFLNRFLVLQRHNRVAPIEDPLPADAVPPVFAEALQTLRTWQDRKQLQAFSSLADDAERPPPAFIVPATPEAEAALKEAQAKARAMIVQSDTDPVLEVYARAGEMVKRMAAILACGRHWRDMGRCRIEIQDVTFASNLIDWSMASFVDGLRNHMAENEHQANAKLVLDIIRKGRGQGISRMDLYRRVDNRIQARELSGIIANLAEAESIEIREEKPSAGTKGGRPRTTYVYVKGH</sequence>